<feature type="non-terminal residue" evidence="1">
    <location>
        <position position="1"/>
    </location>
</feature>
<dbReference type="AlphaFoldDB" id="X1UGU9"/>
<proteinExistence type="predicted"/>
<name>X1UGU9_9ZZZZ</name>
<evidence type="ECO:0008006" key="2">
    <source>
        <dbReference type="Google" id="ProtNLM"/>
    </source>
</evidence>
<feature type="non-terminal residue" evidence="1">
    <location>
        <position position="50"/>
    </location>
</feature>
<dbReference type="EMBL" id="BARW01042869">
    <property type="protein sequence ID" value="GAJ16718.1"/>
    <property type="molecule type" value="Genomic_DNA"/>
</dbReference>
<organism evidence="1">
    <name type="scientific">marine sediment metagenome</name>
    <dbReference type="NCBI Taxonomy" id="412755"/>
    <lineage>
        <taxon>unclassified sequences</taxon>
        <taxon>metagenomes</taxon>
        <taxon>ecological metagenomes</taxon>
    </lineage>
</organism>
<sequence length="50" mass="5669">AFIYSSELEKYHYPPEHPFNTIRAQKTRQILNSMGLLCGHGRSEVAPIPA</sequence>
<reference evidence="1" key="1">
    <citation type="journal article" date="2014" name="Front. Microbiol.">
        <title>High frequency of phylogenetically diverse reductive dehalogenase-homologous genes in deep subseafloor sedimentary metagenomes.</title>
        <authorList>
            <person name="Kawai M."/>
            <person name="Futagami T."/>
            <person name="Toyoda A."/>
            <person name="Takaki Y."/>
            <person name="Nishi S."/>
            <person name="Hori S."/>
            <person name="Arai W."/>
            <person name="Tsubouchi T."/>
            <person name="Morono Y."/>
            <person name="Uchiyama I."/>
            <person name="Ito T."/>
            <person name="Fujiyama A."/>
            <person name="Inagaki F."/>
            <person name="Takami H."/>
        </authorList>
    </citation>
    <scope>NUCLEOTIDE SEQUENCE</scope>
    <source>
        <strain evidence="1">Expedition CK06-06</strain>
    </source>
</reference>
<gene>
    <name evidence="1" type="ORF">S12H4_63228</name>
</gene>
<protein>
    <recommendedName>
        <fullName evidence="2">Histone deacetylase domain-containing protein</fullName>
    </recommendedName>
</protein>
<comment type="caution">
    <text evidence="1">The sequence shown here is derived from an EMBL/GenBank/DDBJ whole genome shotgun (WGS) entry which is preliminary data.</text>
</comment>
<accession>X1UGU9</accession>
<evidence type="ECO:0000313" key="1">
    <source>
        <dbReference type="EMBL" id="GAJ16718.1"/>
    </source>
</evidence>